<evidence type="ECO:0008006" key="3">
    <source>
        <dbReference type="Google" id="ProtNLM"/>
    </source>
</evidence>
<evidence type="ECO:0000313" key="1">
    <source>
        <dbReference type="EMBL" id="MDL2075850.1"/>
    </source>
</evidence>
<dbReference type="Pfam" id="PF11848">
    <property type="entry name" value="DUF3368"/>
    <property type="match status" value="1"/>
</dbReference>
<proteinExistence type="predicted"/>
<comment type="caution">
    <text evidence="1">The sequence shown here is derived from an EMBL/GenBank/DDBJ whole genome shotgun (WGS) entry which is preliminary data.</text>
</comment>
<protein>
    <recommendedName>
        <fullName evidence="3">PIN domain-containing protein</fullName>
    </recommendedName>
</protein>
<dbReference type="Proteomes" id="UP001241926">
    <property type="component" value="Unassembled WGS sequence"/>
</dbReference>
<evidence type="ECO:0000313" key="2">
    <source>
        <dbReference type="Proteomes" id="UP001241926"/>
    </source>
</evidence>
<gene>
    <name evidence="1" type="ORF">QNN03_05305</name>
</gene>
<dbReference type="RefSeq" id="WP_285430703.1">
    <property type="nucleotide sequence ID" value="NZ_JASJUS010000003.1"/>
</dbReference>
<keyword evidence="2" id="KW-1185">Reference proteome</keyword>
<sequence length="201" mass="22190">MSDILFPDNTVLCNFAAIERLDLLRAVLDGRGKWTAAVAREARKSAEKLPALHELRQQGWLGEAIRVTASNDRESVGHLRTAVFGGQADRNLQHLGEAETCHIIQHWPQFAGAWWISDDRSALEYAIRQGIMTAETLGIMQLAVKAGLVTAEDGYALMQKMHQLERYPRLPGSIADLAVLPWSLVELLPGQSDDEATAHAT</sequence>
<reference evidence="1 2" key="1">
    <citation type="submission" date="2023-05" db="EMBL/GenBank/DDBJ databases">
        <title>Streptomyces fuscus sp. nov., a brown-black pigment producing actinomyces isolated from dry sand of Sea duck farm.</title>
        <authorList>
            <person name="Xie J."/>
            <person name="Shen N."/>
        </authorList>
    </citation>
    <scope>NUCLEOTIDE SEQUENCE [LARGE SCALE GENOMIC DNA]</scope>
    <source>
        <strain evidence="1 2">GXMU-J15</strain>
    </source>
</reference>
<organism evidence="1 2">
    <name type="scientific">Streptomyces fuscus</name>
    <dbReference type="NCBI Taxonomy" id="3048495"/>
    <lineage>
        <taxon>Bacteria</taxon>
        <taxon>Bacillati</taxon>
        <taxon>Actinomycetota</taxon>
        <taxon>Actinomycetes</taxon>
        <taxon>Kitasatosporales</taxon>
        <taxon>Streptomycetaceae</taxon>
        <taxon>Streptomyces</taxon>
    </lineage>
</organism>
<dbReference type="InterPro" id="IPR021799">
    <property type="entry name" value="PIN-like_prokaryotic"/>
</dbReference>
<accession>A0ABT7ITD9</accession>
<dbReference type="EMBL" id="JASJUS010000003">
    <property type="protein sequence ID" value="MDL2075850.1"/>
    <property type="molecule type" value="Genomic_DNA"/>
</dbReference>
<name>A0ABT7ITD9_9ACTN</name>